<proteinExistence type="predicted"/>
<gene>
    <name evidence="2" type="primary">qseC_1</name>
    <name evidence="2" type="ORF">NCTC11214_02634</name>
</gene>
<dbReference type="KEGG" id="sof:NCTC11214_02634"/>
<keyword evidence="2" id="KW-0808">Transferase</keyword>
<reference evidence="2 3" key="1">
    <citation type="submission" date="2018-12" db="EMBL/GenBank/DDBJ databases">
        <authorList>
            <consortium name="Pathogen Informatics"/>
        </authorList>
    </citation>
    <scope>NUCLEOTIDE SEQUENCE [LARGE SCALE GENOMIC DNA]</scope>
    <source>
        <strain evidence="2 3">NCTC11214</strain>
    </source>
</reference>
<evidence type="ECO:0000313" key="2">
    <source>
        <dbReference type="EMBL" id="VDZ57997.1"/>
    </source>
</evidence>
<evidence type="ECO:0000256" key="1">
    <source>
        <dbReference type="SAM" id="MobiDB-lite"/>
    </source>
</evidence>
<dbReference type="EMBL" id="LR134117">
    <property type="protein sequence ID" value="VDZ57997.1"/>
    <property type="molecule type" value="Genomic_DNA"/>
</dbReference>
<dbReference type="Gene3D" id="1.20.5.1040">
    <property type="entry name" value="Sensor protein qsec"/>
    <property type="match status" value="1"/>
</dbReference>
<feature type="region of interest" description="Disordered" evidence="1">
    <location>
        <begin position="62"/>
        <end position="82"/>
    </location>
</feature>
<name>A0A447KSA3_SEROD</name>
<accession>A0A447KSA3</accession>
<sequence length="82" mass="9119">MKRLSLRLRLIIIFSLLALLTWCIASAVAWNITRHNIDQLFDTQQMLFAKRLATANLGRSVNAAGGAQPAGDQKTGQPRQTR</sequence>
<dbReference type="Proteomes" id="UP000281391">
    <property type="component" value="Chromosome"/>
</dbReference>
<organism evidence="2 3">
    <name type="scientific">Serratia odorifera</name>
    <dbReference type="NCBI Taxonomy" id="618"/>
    <lineage>
        <taxon>Bacteria</taxon>
        <taxon>Pseudomonadati</taxon>
        <taxon>Pseudomonadota</taxon>
        <taxon>Gammaproteobacteria</taxon>
        <taxon>Enterobacterales</taxon>
        <taxon>Yersiniaceae</taxon>
        <taxon>Serratia</taxon>
    </lineage>
</organism>
<evidence type="ECO:0000313" key="3">
    <source>
        <dbReference type="Proteomes" id="UP000281391"/>
    </source>
</evidence>
<dbReference type="EC" id="2.7.13.3" evidence="2"/>
<dbReference type="GO" id="GO:0004673">
    <property type="term" value="F:protein histidine kinase activity"/>
    <property type="evidence" value="ECO:0007669"/>
    <property type="project" value="UniProtKB-EC"/>
</dbReference>
<protein>
    <submittedName>
        <fullName evidence="2">Sensor protein qseC</fullName>
        <ecNumber evidence="2">2.7.13.3</ecNumber>
    </submittedName>
</protein>
<dbReference type="AlphaFoldDB" id="A0A447KSA3"/>